<proteinExistence type="predicted"/>
<dbReference type="EMBL" id="WHVB01000030">
    <property type="protein sequence ID" value="KAF8468729.1"/>
    <property type="molecule type" value="Genomic_DNA"/>
</dbReference>
<gene>
    <name evidence="2" type="ORF">DFH94DRAFT_775653</name>
</gene>
<sequence length="96" mass="10350">MRLSILALFIALPAAAYAAVTPRQGTGTQCGPPSTPCTVNSDCCSGACGPFRLLRLRRRTQSKQEKGGSKSRLCWVHIPRPSLLLYSPLCHVVVVL</sequence>
<reference evidence="2" key="2">
    <citation type="journal article" date="2020" name="Nat. Commun.">
        <title>Large-scale genome sequencing of mycorrhizal fungi provides insights into the early evolution of symbiotic traits.</title>
        <authorList>
            <person name="Miyauchi S."/>
            <person name="Kiss E."/>
            <person name="Kuo A."/>
            <person name="Drula E."/>
            <person name="Kohler A."/>
            <person name="Sanchez-Garcia M."/>
            <person name="Morin E."/>
            <person name="Andreopoulos B."/>
            <person name="Barry K.W."/>
            <person name="Bonito G."/>
            <person name="Buee M."/>
            <person name="Carver A."/>
            <person name="Chen C."/>
            <person name="Cichocki N."/>
            <person name="Clum A."/>
            <person name="Culley D."/>
            <person name="Crous P.W."/>
            <person name="Fauchery L."/>
            <person name="Girlanda M."/>
            <person name="Hayes R.D."/>
            <person name="Keri Z."/>
            <person name="LaButti K."/>
            <person name="Lipzen A."/>
            <person name="Lombard V."/>
            <person name="Magnuson J."/>
            <person name="Maillard F."/>
            <person name="Murat C."/>
            <person name="Nolan M."/>
            <person name="Ohm R.A."/>
            <person name="Pangilinan J."/>
            <person name="Pereira M.F."/>
            <person name="Perotto S."/>
            <person name="Peter M."/>
            <person name="Pfister S."/>
            <person name="Riley R."/>
            <person name="Sitrit Y."/>
            <person name="Stielow J.B."/>
            <person name="Szollosi G."/>
            <person name="Zifcakova L."/>
            <person name="Stursova M."/>
            <person name="Spatafora J.W."/>
            <person name="Tedersoo L."/>
            <person name="Vaario L.M."/>
            <person name="Yamada A."/>
            <person name="Yan M."/>
            <person name="Wang P."/>
            <person name="Xu J."/>
            <person name="Bruns T."/>
            <person name="Baldrian P."/>
            <person name="Vilgalys R."/>
            <person name="Dunand C."/>
            <person name="Henrissat B."/>
            <person name="Grigoriev I.V."/>
            <person name="Hibbett D."/>
            <person name="Nagy L.G."/>
            <person name="Martin F.M."/>
        </authorList>
    </citation>
    <scope>NUCLEOTIDE SEQUENCE</scope>
    <source>
        <strain evidence="2">Prilba</strain>
    </source>
</reference>
<feature type="chain" id="PRO_5040150422" evidence="1">
    <location>
        <begin position="19"/>
        <end position="96"/>
    </location>
</feature>
<keyword evidence="1" id="KW-0732">Signal</keyword>
<keyword evidence="3" id="KW-1185">Reference proteome</keyword>
<feature type="signal peptide" evidence="1">
    <location>
        <begin position="1"/>
        <end position="18"/>
    </location>
</feature>
<comment type="caution">
    <text evidence="2">The sequence shown here is derived from an EMBL/GenBank/DDBJ whole genome shotgun (WGS) entry which is preliminary data.</text>
</comment>
<evidence type="ECO:0000313" key="3">
    <source>
        <dbReference type="Proteomes" id="UP000759537"/>
    </source>
</evidence>
<reference evidence="2" key="1">
    <citation type="submission" date="2019-10" db="EMBL/GenBank/DDBJ databases">
        <authorList>
            <consortium name="DOE Joint Genome Institute"/>
            <person name="Kuo A."/>
            <person name="Miyauchi S."/>
            <person name="Kiss E."/>
            <person name="Drula E."/>
            <person name="Kohler A."/>
            <person name="Sanchez-Garcia M."/>
            <person name="Andreopoulos B."/>
            <person name="Barry K.W."/>
            <person name="Bonito G."/>
            <person name="Buee M."/>
            <person name="Carver A."/>
            <person name="Chen C."/>
            <person name="Cichocki N."/>
            <person name="Clum A."/>
            <person name="Culley D."/>
            <person name="Crous P.W."/>
            <person name="Fauchery L."/>
            <person name="Girlanda M."/>
            <person name="Hayes R."/>
            <person name="Keri Z."/>
            <person name="LaButti K."/>
            <person name="Lipzen A."/>
            <person name="Lombard V."/>
            <person name="Magnuson J."/>
            <person name="Maillard F."/>
            <person name="Morin E."/>
            <person name="Murat C."/>
            <person name="Nolan M."/>
            <person name="Ohm R."/>
            <person name="Pangilinan J."/>
            <person name="Pereira M."/>
            <person name="Perotto S."/>
            <person name="Peter M."/>
            <person name="Riley R."/>
            <person name="Sitrit Y."/>
            <person name="Stielow B."/>
            <person name="Szollosi G."/>
            <person name="Zifcakova L."/>
            <person name="Stursova M."/>
            <person name="Spatafora J.W."/>
            <person name="Tedersoo L."/>
            <person name="Vaario L.-M."/>
            <person name="Yamada A."/>
            <person name="Yan M."/>
            <person name="Wang P."/>
            <person name="Xu J."/>
            <person name="Bruns T."/>
            <person name="Baldrian P."/>
            <person name="Vilgalys R."/>
            <person name="Henrissat B."/>
            <person name="Grigoriev I.V."/>
            <person name="Hibbett D."/>
            <person name="Nagy L.G."/>
            <person name="Martin F.M."/>
        </authorList>
    </citation>
    <scope>NUCLEOTIDE SEQUENCE</scope>
    <source>
        <strain evidence="2">Prilba</strain>
    </source>
</reference>
<name>A0A9P5JYD7_9AGAM</name>
<accession>A0A9P5JYD7</accession>
<dbReference type="Proteomes" id="UP000759537">
    <property type="component" value="Unassembled WGS sequence"/>
</dbReference>
<evidence type="ECO:0000313" key="2">
    <source>
        <dbReference type="EMBL" id="KAF8468729.1"/>
    </source>
</evidence>
<protein>
    <submittedName>
        <fullName evidence="2">Uncharacterized protein</fullName>
    </submittedName>
</protein>
<organism evidence="2 3">
    <name type="scientific">Russula ochroleuca</name>
    <dbReference type="NCBI Taxonomy" id="152965"/>
    <lineage>
        <taxon>Eukaryota</taxon>
        <taxon>Fungi</taxon>
        <taxon>Dikarya</taxon>
        <taxon>Basidiomycota</taxon>
        <taxon>Agaricomycotina</taxon>
        <taxon>Agaricomycetes</taxon>
        <taxon>Russulales</taxon>
        <taxon>Russulaceae</taxon>
        <taxon>Russula</taxon>
    </lineage>
</organism>
<evidence type="ECO:0000256" key="1">
    <source>
        <dbReference type="SAM" id="SignalP"/>
    </source>
</evidence>
<dbReference type="AlphaFoldDB" id="A0A9P5JYD7"/>